<comment type="pathway">
    <text evidence="1">Protein modification; lipoprotein biosynthesis (N-acyl transfer).</text>
</comment>
<dbReference type="Pfam" id="PF20154">
    <property type="entry name" value="LNT_N"/>
    <property type="match status" value="1"/>
</dbReference>
<feature type="transmembrane region" description="Helical" evidence="1">
    <location>
        <begin position="125"/>
        <end position="141"/>
    </location>
</feature>
<proteinExistence type="inferred from homology"/>
<sequence length="574" mass="60273">MSSAFPAAPAAAPRRAHWIVSLALAALGGLALDAATPSLAWWPMALVGAPLVLAAVWQQRAGLGALSGAVAGAAFWMPQISWLTLYLGPIPWLALCGVMIAWFALFGLAAALATRGLARLRLSPQAVVAVQSFAVAGLWVLREQLQSTWPYGGFAWGRLAHTQAEGPLAPLVSWVGFSGLSGLLALAGAVLGAVLVAAWFGTGIAAVPDAADAQDVQGSKLRSRRLRLLAVVVGASLALGMLALVPPAHVERAGTLRVAAVQGNAKSAIFDDRENGDVFRDHVEATATLLDRLEAEGETVDAIVWPENSAEFALPDQPYRELALRELSERADAPIVVGTVLRDPDDTFTNSTLVYDEAGGTGVRYDKRRPVPFAEYMPNREFFRALVPDLVDLVRLDYRAGTRSAVLEIDGAGGSFAAGIAICFDIIFDDHAVALMGRGPTGGGVESQVIFAQTNNADFGRTDESAQQLAIARLRAVETGRALVNISTVGTSAIVLPDGADVDRLTPFTRDAMVAEVPLSTGETPALRYGPVVAAAWMLLGAAGVIAGVIVGAIRGPIDGSVFRRRNAAQRETD</sequence>
<reference evidence="3" key="1">
    <citation type="submission" date="2021-06" db="EMBL/GenBank/DDBJ databases">
        <authorList>
            <person name="Criscuolo A."/>
        </authorList>
    </citation>
    <scope>NUCLEOTIDE SEQUENCE</scope>
    <source>
        <strain evidence="3">CIP111803</strain>
    </source>
</reference>
<feature type="transmembrane region" description="Helical" evidence="1">
    <location>
        <begin position="41"/>
        <end position="57"/>
    </location>
</feature>
<evidence type="ECO:0000259" key="2">
    <source>
        <dbReference type="PROSITE" id="PS50263"/>
    </source>
</evidence>
<dbReference type="InterPro" id="IPR045378">
    <property type="entry name" value="LNT_N"/>
</dbReference>
<evidence type="ECO:0000313" key="3">
    <source>
        <dbReference type="EMBL" id="CAG7602728.1"/>
    </source>
</evidence>
<feature type="transmembrane region" description="Helical" evidence="1">
    <location>
        <begin position="228"/>
        <end position="248"/>
    </location>
</feature>
<name>A0A916NMM7_9MICO</name>
<dbReference type="GO" id="GO:0016410">
    <property type="term" value="F:N-acyltransferase activity"/>
    <property type="evidence" value="ECO:0007669"/>
    <property type="project" value="UniProtKB-UniRule"/>
</dbReference>
<keyword evidence="1" id="KW-1003">Cell membrane</keyword>
<dbReference type="GO" id="GO:0005886">
    <property type="term" value="C:plasma membrane"/>
    <property type="evidence" value="ECO:0007669"/>
    <property type="project" value="UniProtKB-SubCell"/>
</dbReference>
<feature type="transmembrane region" description="Helical" evidence="1">
    <location>
        <begin position="183"/>
        <end position="207"/>
    </location>
</feature>
<feature type="transmembrane region" description="Helical" evidence="1">
    <location>
        <begin position="534"/>
        <end position="556"/>
    </location>
</feature>
<dbReference type="PANTHER" id="PTHR38686:SF1">
    <property type="entry name" value="APOLIPOPROTEIN N-ACYLTRANSFERASE"/>
    <property type="match status" value="1"/>
</dbReference>
<protein>
    <recommendedName>
        <fullName evidence="1">Apolipoprotein N-acyltransferase</fullName>
        <shortName evidence="1">ALP N-acyltransferase</shortName>
        <ecNumber evidence="1">2.3.1.269</ecNumber>
    </recommendedName>
</protein>
<dbReference type="RefSeq" id="WP_236021842.1">
    <property type="nucleotide sequence ID" value="NZ_CAJVAP010000005.1"/>
</dbReference>
<keyword evidence="1 3" id="KW-0012">Acyltransferase</keyword>
<accession>A0A916NMM7</accession>
<dbReference type="HAMAP" id="MF_01148">
    <property type="entry name" value="Lnt"/>
    <property type="match status" value="1"/>
</dbReference>
<keyword evidence="1 3" id="KW-0808">Transferase</keyword>
<dbReference type="AlphaFoldDB" id="A0A916NMM7"/>
<feature type="domain" description="CN hydrolase" evidence="2">
    <location>
        <begin position="256"/>
        <end position="519"/>
    </location>
</feature>
<keyword evidence="4" id="KW-1185">Reference proteome</keyword>
<feature type="transmembrane region" description="Helical" evidence="1">
    <location>
        <begin position="64"/>
        <end position="86"/>
    </location>
</feature>
<keyword evidence="1" id="KW-1133">Transmembrane helix</keyword>
<dbReference type="Pfam" id="PF00795">
    <property type="entry name" value="CN_hydrolase"/>
    <property type="match status" value="1"/>
</dbReference>
<comment type="function">
    <text evidence="1">Catalyzes the phospholipid dependent N-acylation of the N-terminal cysteine of apolipoprotein, the last step in lipoprotein maturation.</text>
</comment>
<evidence type="ECO:0000256" key="1">
    <source>
        <dbReference type="HAMAP-Rule" id="MF_01148"/>
    </source>
</evidence>
<dbReference type="InterPro" id="IPR004563">
    <property type="entry name" value="Apolipo_AcylTrfase"/>
</dbReference>
<gene>
    <name evidence="3" type="primary">lnt_1</name>
    <name evidence="1" type="synonym">lnt</name>
    <name evidence="3" type="ORF">LEUCIP111803_00584</name>
</gene>
<dbReference type="GO" id="GO:0042158">
    <property type="term" value="P:lipoprotein biosynthetic process"/>
    <property type="evidence" value="ECO:0007669"/>
    <property type="project" value="UniProtKB-UniRule"/>
</dbReference>
<dbReference type="EMBL" id="CAJVAP010000005">
    <property type="protein sequence ID" value="CAG7602728.1"/>
    <property type="molecule type" value="Genomic_DNA"/>
</dbReference>
<comment type="caution">
    <text evidence="3">The sequence shown here is derived from an EMBL/GenBank/DDBJ whole genome shotgun (WGS) entry which is preliminary data.</text>
</comment>
<comment type="catalytic activity">
    <reaction evidence="1">
        <text>N-terminal S-1,2-diacyl-sn-glyceryl-L-cysteinyl-[lipoprotein] + a glycerophospholipid = N-acyl-S-1,2-diacyl-sn-glyceryl-L-cysteinyl-[lipoprotein] + a 2-acyl-sn-glycero-3-phospholipid + H(+)</text>
        <dbReference type="Rhea" id="RHEA:48228"/>
        <dbReference type="Rhea" id="RHEA-COMP:14681"/>
        <dbReference type="Rhea" id="RHEA-COMP:14684"/>
        <dbReference type="ChEBI" id="CHEBI:15378"/>
        <dbReference type="ChEBI" id="CHEBI:136912"/>
        <dbReference type="ChEBI" id="CHEBI:140656"/>
        <dbReference type="ChEBI" id="CHEBI:140657"/>
        <dbReference type="ChEBI" id="CHEBI:140660"/>
        <dbReference type="EC" id="2.3.1.269"/>
    </reaction>
</comment>
<dbReference type="PROSITE" id="PS50263">
    <property type="entry name" value="CN_HYDROLASE"/>
    <property type="match status" value="1"/>
</dbReference>
<organism evidence="3 4">
    <name type="scientific">Leucobacter soli</name>
    <dbReference type="NCBI Taxonomy" id="2812850"/>
    <lineage>
        <taxon>Bacteria</taxon>
        <taxon>Bacillati</taxon>
        <taxon>Actinomycetota</taxon>
        <taxon>Actinomycetes</taxon>
        <taxon>Micrococcales</taxon>
        <taxon>Microbacteriaceae</taxon>
        <taxon>Leucobacter</taxon>
    </lineage>
</organism>
<comment type="subcellular location">
    <subcellularLocation>
        <location evidence="1">Cell membrane</location>
        <topology evidence="1">Multi-pass membrane protein</topology>
    </subcellularLocation>
</comment>
<comment type="similarity">
    <text evidence="1">Belongs to the CN hydrolase family. Apolipoprotein N-acyltransferase subfamily.</text>
</comment>
<keyword evidence="1" id="KW-0812">Transmembrane</keyword>
<dbReference type="InterPro" id="IPR003010">
    <property type="entry name" value="C-N_Hydrolase"/>
</dbReference>
<feature type="transmembrane region" description="Helical" evidence="1">
    <location>
        <begin position="92"/>
        <end position="113"/>
    </location>
</feature>
<evidence type="ECO:0000313" key="4">
    <source>
        <dbReference type="Proteomes" id="UP000693892"/>
    </source>
</evidence>
<dbReference type="EC" id="2.3.1.269" evidence="1"/>
<dbReference type="CDD" id="cd07571">
    <property type="entry name" value="ALP_N-acyl_transferase"/>
    <property type="match status" value="1"/>
</dbReference>
<dbReference type="Proteomes" id="UP000693892">
    <property type="component" value="Unassembled WGS sequence"/>
</dbReference>
<dbReference type="NCBIfam" id="TIGR00546">
    <property type="entry name" value="lnt"/>
    <property type="match status" value="1"/>
</dbReference>
<dbReference type="PANTHER" id="PTHR38686">
    <property type="entry name" value="APOLIPOPROTEIN N-ACYLTRANSFERASE"/>
    <property type="match status" value="1"/>
</dbReference>
<keyword evidence="1" id="KW-0472">Membrane</keyword>